<organism evidence="7 8">
    <name type="scientific">Seiridium unicorne</name>
    <dbReference type="NCBI Taxonomy" id="138068"/>
    <lineage>
        <taxon>Eukaryota</taxon>
        <taxon>Fungi</taxon>
        <taxon>Dikarya</taxon>
        <taxon>Ascomycota</taxon>
        <taxon>Pezizomycotina</taxon>
        <taxon>Sordariomycetes</taxon>
        <taxon>Xylariomycetidae</taxon>
        <taxon>Amphisphaeriales</taxon>
        <taxon>Sporocadaceae</taxon>
        <taxon>Seiridium</taxon>
    </lineage>
</organism>
<evidence type="ECO:0000256" key="4">
    <source>
        <dbReference type="ARBA" id="ARBA00023043"/>
    </source>
</evidence>
<comment type="subcellular location">
    <subcellularLocation>
        <location evidence="1">Nucleus</location>
    </subcellularLocation>
</comment>
<proteinExistence type="predicted"/>
<evidence type="ECO:0000313" key="7">
    <source>
        <dbReference type="EMBL" id="KAK9426387.1"/>
    </source>
</evidence>
<evidence type="ECO:0000256" key="6">
    <source>
        <dbReference type="SAM" id="MobiDB-lite"/>
    </source>
</evidence>
<sequence>MYYNATNSFDWQSSPLYGTTSSWNPDTVLRLIHPMRGSFRCTGWAPSKNRRCMNKVGSFESGRSILLRLSKGDVSRAIDSTEMHRAAGFTLCYLHEDQVDNVASKWSSLLRTWASENSKPTKARSESPLPYTFDAKTRKSAYVRVKKEEDLEYDMESLLETNFGPLPRKNMTLREMLRFLAQEVEEREEAERQARGKEERQARENKEREMREKEEREAREKKEREAREKEEREAREKEEQEQREQEARKREEQQRKEREAREERVRLAKERREKEAREKAAREAQSWTQSWENYIKSWDAIKTFKSQRCAAKQPIPWPVKSGLAADVDAANVKLFFRKAPPGDLINTGESRFMLMNSENKRWHTDKLMQNFGTEMASGEFKETFDTIARVVIQLRQEAQRDRRG</sequence>
<evidence type="ECO:0000256" key="3">
    <source>
        <dbReference type="ARBA" id="ARBA00022737"/>
    </source>
</evidence>
<keyword evidence="4" id="KW-0040">ANK repeat</keyword>
<comment type="caution">
    <text evidence="7">The sequence shown here is derived from an EMBL/GenBank/DDBJ whole genome shotgun (WGS) entry which is preliminary data.</text>
</comment>
<gene>
    <name evidence="7" type="ORF">SUNI508_02828</name>
</gene>
<dbReference type="PANTHER" id="PTHR15263">
    <property type="entry name" value="I-KAPPA-B-LIKE PROTEIN IKBL"/>
    <property type="match status" value="1"/>
</dbReference>
<evidence type="ECO:0000313" key="8">
    <source>
        <dbReference type="Proteomes" id="UP001408356"/>
    </source>
</evidence>
<dbReference type="InterPro" id="IPR038753">
    <property type="entry name" value="NFKBIL1"/>
</dbReference>
<evidence type="ECO:0000256" key="1">
    <source>
        <dbReference type="ARBA" id="ARBA00004123"/>
    </source>
</evidence>
<keyword evidence="8" id="KW-1185">Reference proteome</keyword>
<keyword evidence="3" id="KW-0677">Repeat</keyword>
<evidence type="ECO:0000256" key="2">
    <source>
        <dbReference type="ARBA" id="ARBA00022553"/>
    </source>
</evidence>
<dbReference type="Proteomes" id="UP001408356">
    <property type="component" value="Unassembled WGS sequence"/>
</dbReference>
<keyword evidence="2" id="KW-0597">Phosphoprotein</keyword>
<dbReference type="PANTHER" id="PTHR15263:SF1">
    <property type="entry name" value="NF-KAPPA-B INHIBITOR-LIKE PROTEIN 1"/>
    <property type="match status" value="1"/>
</dbReference>
<accession>A0ABR2VHM8</accession>
<keyword evidence="5" id="KW-0539">Nucleus</keyword>
<dbReference type="EMBL" id="JARVKF010000002">
    <property type="protein sequence ID" value="KAK9426387.1"/>
    <property type="molecule type" value="Genomic_DNA"/>
</dbReference>
<feature type="region of interest" description="Disordered" evidence="6">
    <location>
        <begin position="189"/>
        <end position="279"/>
    </location>
</feature>
<reference evidence="7 8" key="1">
    <citation type="journal article" date="2024" name="J. Plant Pathol.">
        <title>Sequence and assembly of the genome of Seiridium unicorne, isolate CBS 538.82, causal agent of cypress canker disease.</title>
        <authorList>
            <person name="Scali E."/>
            <person name="Rocca G.D."/>
            <person name="Danti R."/>
            <person name="Garbelotto M."/>
            <person name="Barberini S."/>
            <person name="Baroncelli R."/>
            <person name="Emiliani G."/>
        </authorList>
    </citation>
    <scope>NUCLEOTIDE SEQUENCE [LARGE SCALE GENOMIC DNA]</scope>
    <source>
        <strain evidence="7 8">BM-138-508</strain>
    </source>
</reference>
<evidence type="ECO:0000256" key="5">
    <source>
        <dbReference type="ARBA" id="ARBA00023242"/>
    </source>
</evidence>
<protein>
    <recommendedName>
        <fullName evidence="9">Reticulocyte-binding protein 2-like a</fullName>
    </recommendedName>
</protein>
<evidence type="ECO:0008006" key="9">
    <source>
        <dbReference type="Google" id="ProtNLM"/>
    </source>
</evidence>
<name>A0ABR2VHM8_9PEZI</name>